<protein>
    <recommendedName>
        <fullName evidence="4">Lipoprotein</fullName>
    </recommendedName>
</protein>
<evidence type="ECO:0000313" key="3">
    <source>
        <dbReference type="Proteomes" id="UP000024942"/>
    </source>
</evidence>
<accession>A0A059G7E4</accession>
<proteinExistence type="predicted"/>
<feature type="chain" id="PRO_5001573308" description="Lipoprotein" evidence="1">
    <location>
        <begin position="22"/>
        <end position="256"/>
    </location>
</feature>
<sequence length="256" mass="27345">MRRLLLAVTLVLAGCSGSSGSEPGAQAAGYCAFGKTSSLFLIDQTTPYDDTDRSVISESIGTVVDQLGAGDRIVLATIGEHYTQSARLINACKPGCPDGQGALDSMMGGCSSMKALADERQFMGSLAQTLRPAVEGSSSADHSAIMSTIAQWTQAPPGDQPFTHVYIFSDMLENSQAVPWTEFRSMAPDAALKVAEKFNYLPAVRGADVRIVGFGRSHNPGRPPLDPELDARLREFWAEYFREGGASVTFEGAIRN</sequence>
<dbReference type="RefSeq" id="WP_035537601.1">
    <property type="nucleotide sequence ID" value="NZ_ARYL01000011.1"/>
</dbReference>
<evidence type="ECO:0008006" key="4">
    <source>
        <dbReference type="Google" id="ProtNLM"/>
    </source>
</evidence>
<dbReference type="PROSITE" id="PS51257">
    <property type="entry name" value="PROKAR_LIPOPROTEIN"/>
    <property type="match status" value="1"/>
</dbReference>
<evidence type="ECO:0000256" key="1">
    <source>
        <dbReference type="SAM" id="SignalP"/>
    </source>
</evidence>
<comment type="caution">
    <text evidence="2">The sequence shown here is derived from an EMBL/GenBank/DDBJ whole genome shotgun (WGS) entry which is preliminary data.</text>
</comment>
<name>A0A059G7E4_9PROT</name>
<feature type="signal peptide" evidence="1">
    <location>
        <begin position="1"/>
        <end position="21"/>
    </location>
</feature>
<organism evidence="2 3">
    <name type="scientific">Hyphomonas oceanitis SCH89</name>
    <dbReference type="NCBI Taxonomy" id="1280953"/>
    <lineage>
        <taxon>Bacteria</taxon>
        <taxon>Pseudomonadati</taxon>
        <taxon>Pseudomonadota</taxon>
        <taxon>Alphaproteobacteria</taxon>
        <taxon>Hyphomonadales</taxon>
        <taxon>Hyphomonadaceae</taxon>
        <taxon>Hyphomonas</taxon>
    </lineage>
</organism>
<reference evidence="2 3" key="1">
    <citation type="journal article" date="2014" name="Antonie Van Leeuwenhoek">
        <title>Hyphomonas beringensis sp. nov. and Hyphomonas chukchiensis sp. nov., isolated from surface seawater of the Bering Sea and Chukchi Sea.</title>
        <authorList>
            <person name="Li C."/>
            <person name="Lai Q."/>
            <person name="Li G."/>
            <person name="Dong C."/>
            <person name="Wang J."/>
            <person name="Liao Y."/>
            <person name="Shao Z."/>
        </authorList>
    </citation>
    <scope>NUCLEOTIDE SEQUENCE [LARGE SCALE GENOMIC DNA]</scope>
    <source>
        <strain evidence="2 3">SCH89</strain>
    </source>
</reference>
<gene>
    <name evidence="2" type="ORF">HOC_08674</name>
</gene>
<dbReference type="eggNOG" id="ENOG5032WGT">
    <property type="taxonomic scope" value="Bacteria"/>
</dbReference>
<dbReference type="Proteomes" id="UP000024942">
    <property type="component" value="Unassembled WGS sequence"/>
</dbReference>
<dbReference type="OrthoDB" id="7616998at2"/>
<keyword evidence="1" id="KW-0732">Signal</keyword>
<dbReference type="STRING" id="1280953.HOC_08674"/>
<dbReference type="AlphaFoldDB" id="A0A059G7E4"/>
<keyword evidence="3" id="KW-1185">Reference proteome</keyword>
<dbReference type="PATRIC" id="fig|1280953.3.peg.1755"/>
<dbReference type="EMBL" id="ARYL01000011">
    <property type="protein sequence ID" value="KDA02757.1"/>
    <property type="molecule type" value="Genomic_DNA"/>
</dbReference>
<evidence type="ECO:0000313" key="2">
    <source>
        <dbReference type="EMBL" id="KDA02757.1"/>
    </source>
</evidence>